<accession>A0A1M5LQ15</accession>
<dbReference type="PANTHER" id="PTHR13691">
    <property type="entry name" value="RIBOSOMAL PROTEIN L2"/>
    <property type="match status" value="1"/>
</dbReference>
<dbReference type="Pfam" id="PF03947">
    <property type="entry name" value="Ribosomal_L2_C"/>
    <property type="match status" value="1"/>
</dbReference>
<dbReference type="GO" id="GO:0003735">
    <property type="term" value="F:structural constituent of ribosome"/>
    <property type="evidence" value="ECO:0007669"/>
    <property type="project" value="InterPro"/>
</dbReference>
<keyword evidence="2 5" id="KW-0689">Ribosomal protein</keyword>
<dbReference type="InterPro" id="IPR008991">
    <property type="entry name" value="Translation_prot_SH3-like_sf"/>
</dbReference>
<keyword evidence="5" id="KW-0694">RNA-binding</keyword>
<keyword evidence="5" id="KW-0699">rRNA-binding</keyword>
<feature type="domain" description="Large ribosomal subunit protein uL2 C-terminal" evidence="7">
    <location>
        <begin position="125"/>
        <end position="252"/>
    </location>
</feature>
<dbReference type="STRING" id="1073325.SAMN05444483_12118"/>
<dbReference type="InterPro" id="IPR022666">
    <property type="entry name" value="Ribosomal_uL2_RNA-bd_dom"/>
</dbReference>
<dbReference type="InterPro" id="IPR022669">
    <property type="entry name" value="Ribosomal_uL2_C"/>
</dbReference>
<evidence type="ECO:0000256" key="2">
    <source>
        <dbReference type="ARBA" id="ARBA00022980"/>
    </source>
</evidence>
<dbReference type="PIRSF" id="PIRSF002158">
    <property type="entry name" value="Ribosomal_L2"/>
    <property type="match status" value="1"/>
</dbReference>
<dbReference type="FunFam" id="2.30.30.30:FF:000001">
    <property type="entry name" value="50S ribosomal protein L2"/>
    <property type="match status" value="1"/>
</dbReference>
<sequence length="275" mass="29840">MSVRKLKPITPGQRFRVVNGYDAVTTDKPEKSLLAPIKKSGGRNSQGKMTIRYKGGGHKRRYRVIDFKRDKHGIPATVASIEYDPNRTAYIALLNYQDGEKRYVIAQNGLQVGQNIVSSAEAAAPEIGNAMPLANIPLGTVVSCIELRAGQGAVMARSAGAFAQLLAREGKYATIKLPSGEIRRVVATCMATIGAVSNSDHQLQISGKAGRKRWLGIRPRTRPVAMNPIDHPMGGGEGRASGGHPRSRTGLPAKGFKTRTRTKASNKYIVERRKK</sequence>
<dbReference type="SUPFAM" id="SSF50249">
    <property type="entry name" value="Nucleic acid-binding proteins"/>
    <property type="match status" value="1"/>
</dbReference>
<protein>
    <recommendedName>
        <fullName evidence="4 5">Large ribosomal subunit protein uL2</fullName>
    </recommendedName>
</protein>
<evidence type="ECO:0000256" key="5">
    <source>
        <dbReference type="HAMAP-Rule" id="MF_01320"/>
    </source>
</evidence>
<dbReference type="InterPro" id="IPR012340">
    <property type="entry name" value="NA-bd_OB-fold"/>
</dbReference>
<organism evidence="9 10">
    <name type="scientific">Salegentibacter echinorum</name>
    <dbReference type="NCBI Taxonomy" id="1073325"/>
    <lineage>
        <taxon>Bacteria</taxon>
        <taxon>Pseudomonadati</taxon>
        <taxon>Bacteroidota</taxon>
        <taxon>Flavobacteriia</taxon>
        <taxon>Flavobacteriales</taxon>
        <taxon>Flavobacteriaceae</taxon>
        <taxon>Salegentibacter</taxon>
    </lineage>
</organism>
<dbReference type="EMBL" id="FQVT01000021">
    <property type="protein sequence ID" value="SHG66443.1"/>
    <property type="molecule type" value="Genomic_DNA"/>
</dbReference>
<reference evidence="10" key="1">
    <citation type="submission" date="2016-11" db="EMBL/GenBank/DDBJ databases">
        <authorList>
            <person name="Varghese N."/>
            <person name="Submissions S."/>
        </authorList>
    </citation>
    <scope>NUCLEOTIDE SEQUENCE [LARGE SCALE GENOMIC DNA]</scope>
    <source>
        <strain evidence="10">DSM 24579</strain>
    </source>
</reference>
<dbReference type="AlphaFoldDB" id="A0A1M5LQ15"/>
<dbReference type="GO" id="GO:0015934">
    <property type="term" value="C:large ribosomal subunit"/>
    <property type="evidence" value="ECO:0007669"/>
    <property type="project" value="InterPro"/>
</dbReference>
<evidence type="ECO:0000256" key="6">
    <source>
        <dbReference type="SAM" id="MobiDB-lite"/>
    </source>
</evidence>
<dbReference type="FunFam" id="4.10.950.10:FF:000001">
    <property type="entry name" value="50S ribosomal protein L2"/>
    <property type="match status" value="1"/>
</dbReference>
<dbReference type="SMART" id="SM01382">
    <property type="entry name" value="Ribosomal_L2_C"/>
    <property type="match status" value="1"/>
</dbReference>
<dbReference type="SUPFAM" id="SSF50104">
    <property type="entry name" value="Translation proteins SH3-like domain"/>
    <property type="match status" value="1"/>
</dbReference>
<comment type="similarity">
    <text evidence="1 5">Belongs to the universal ribosomal protein uL2 family.</text>
</comment>
<dbReference type="FunFam" id="2.40.50.140:FF:000003">
    <property type="entry name" value="50S ribosomal protein L2"/>
    <property type="match status" value="1"/>
</dbReference>
<keyword evidence="10" id="KW-1185">Reference proteome</keyword>
<evidence type="ECO:0000313" key="10">
    <source>
        <dbReference type="Proteomes" id="UP000183945"/>
    </source>
</evidence>
<dbReference type="Gene3D" id="4.10.950.10">
    <property type="entry name" value="Ribosomal protein L2, domain 3"/>
    <property type="match status" value="1"/>
</dbReference>
<comment type="subunit">
    <text evidence="5">Part of the 50S ribosomal subunit. Forms a bridge to the 30S subunit in the 70S ribosome.</text>
</comment>
<dbReference type="Gene3D" id="2.30.30.30">
    <property type="match status" value="1"/>
</dbReference>
<evidence type="ECO:0000313" key="9">
    <source>
        <dbReference type="EMBL" id="SHG66443.1"/>
    </source>
</evidence>
<name>A0A1M5LQ15_SALEC</name>
<feature type="domain" description="Large ribosomal subunit protein uL2 RNA-binding" evidence="8">
    <location>
        <begin position="42"/>
        <end position="118"/>
    </location>
</feature>
<dbReference type="NCBIfam" id="TIGR01171">
    <property type="entry name" value="rplB_bact"/>
    <property type="match status" value="1"/>
</dbReference>
<dbReference type="OrthoDB" id="9778722at2"/>
<evidence type="ECO:0000256" key="4">
    <source>
        <dbReference type="ARBA" id="ARBA00035242"/>
    </source>
</evidence>
<feature type="region of interest" description="Disordered" evidence="6">
    <location>
        <begin position="223"/>
        <end position="275"/>
    </location>
</feature>
<evidence type="ECO:0000259" key="7">
    <source>
        <dbReference type="SMART" id="SM01382"/>
    </source>
</evidence>
<dbReference type="Proteomes" id="UP000183945">
    <property type="component" value="Unassembled WGS sequence"/>
</dbReference>
<evidence type="ECO:0000259" key="8">
    <source>
        <dbReference type="SMART" id="SM01383"/>
    </source>
</evidence>
<gene>
    <name evidence="5" type="primary">rplB</name>
    <name evidence="9" type="ORF">SAMN05444483_12118</name>
</gene>
<dbReference type="GO" id="GO:0016740">
    <property type="term" value="F:transferase activity"/>
    <property type="evidence" value="ECO:0007669"/>
    <property type="project" value="InterPro"/>
</dbReference>
<dbReference type="InterPro" id="IPR005880">
    <property type="entry name" value="Ribosomal_uL2_bac/org-type"/>
</dbReference>
<dbReference type="PANTHER" id="PTHR13691:SF5">
    <property type="entry name" value="LARGE RIBOSOMAL SUBUNIT PROTEIN UL2M"/>
    <property type="match status" value="1"/>
</dbReference>
<evidence type="ECO:0000256" key="1">
    <source>
        <dbReference type="ARBA" id="ARBA00005636"/>
    </source>
</evidence>
<keyword evidence="3 5" id="KW-0687">Ribonucleoprotein</keyword>
<dbReference type="Gene3D" id="2.40.50.140">
    <property type="entry name" value="Nucleic acid-binding proteins"/>
    <property type="match status" value="1"/>
</dbReference>
<dbReference type="RefSeq" id="WP_072881675.1">
    <property type="nucleotide sequence ID" value="NZ_FQVT01000021.1"/>
</dbReference>
<dbReference type="InterPro" id="IPR014726">
    <property type="entry name" value="Ribosomal_uL2_dom3"/>
</dbReference>
<dbReference type="GO" id="GO:0019843">
    <property type="term" value="F:rRNA binding"/>
    <property type="evidence" value="ECO:0007669"/>
    <property type="project" value="UniProtKB-UniRule"/>
</dbReference>
<dbReference type="GO" id="GO:0002181">
    <property type="term" value="P:cytoplasmic translation"/>
    <property type="evidence" value="ECO:0007669"/>
    <property type="project" value="TreeGrafter"/>
</dbReference>
<proteinExistence type="inferred from homology"/>
<dbReference type="InterPro" id="IPR014722">
    <property type="entry name" value="Rib_uL2_dom2"/>
</dbReference>
<dbReference type="InterPro" id="IPR002171">
    <property type="entry name" value="Ribosomal_uL2"/>
</dbReference>
<evidence type="ECO:0000256" key="3">
    <source>
        <dbReference type="ARBA" id="ARBA00023274"/>
    </source>
</evidence>
<dbReference type="HAMAP" id="MF_01320_B">
    <property type="entry name" value="Ribosomal_uL2_B"/>
    <property type="match status" value="1"/>
</dbReference>
<dbReference type="SMART" id="SM01383">
    <property type="entry name" value="Ribosomal_L2"/>
    <property type="match status" value="1"/>
</dbReference>
<comment type="function">
    <text evidence="5">One of the primary rRNA binding proteins. Required for association of the 30S and 50S subunits to form the 70S ribosome, for tRNA binding and peptide bond formation. It has been suggested to have peptidyltransferase activity; this is somewhat controversial. Makes several contacts with the 16S rRNA in the 70S ribosome.</text>
</comment>
<dbReference type="Pfam" id="PF00181">
    <property type="entry name" value="Ribosomal_L2_N"/>
    <property type="match status" value="1"/>
</dbReference>